<dbReference type="InterPro" id="IPR004252">
    <property type="entry name" value="Probable_transposase_24"/>
</dbReference>
<sequence>MASITSQQPVVPVPYPPPLEVLCVGCGVILEVDPGLTEFVCPDCHTAQSLPPELMPRKRKALPLTRSVNSSKIQLPCGSCGVILSMPYGLSRFDCPECGVALAVDHEKLKAYLSGASFEAMPLTASGVRLPPVVDVEPQIQFPSYVEINRRIPPPITAVPSSTEANASTPPAITPVPPCVQTNTSRPPTVTVEQDSLPAPSIPPFVNVEQRSKRAKKQPVVLTKSAPSPDDVEPTLRRSSRLAKLPDKCNSRNKALKKKKKEQKPVTYSSDKSQPGQSEYNGSQLETQDNAMHDNELFSTDFGQPLTDATHLHSDTHINLSSGLHLHADLRSESPVHPGSGLHVHPSPSQDQPLTDSTPVHYAHEDQSPDDCTVAIVQVDALIDDEGDETYVAEQYSSHSEPELTSLETPGARNRVSATPEAHRRARGPTRPIDLRSLSDNNPVEIKFNHLGQPVGKEAAMLTRLLSTISHDGTLAPVNFIDWRAVPKNCKITMWCLVKSKFKVEEVNKKYIMRALGRHWTGWKYTLKQLHYDTHDNDGDRLADIDRRIVAEQWPFLVHFWSSEEGQKRSAIGKASRSALKAQHTSGTKSFAQICEEERLKRPSKEEPSRAEIFIMTHTRKDGTPIDEEAAIIIARLREELNNAQVPNNKNTQNDIFAKVLCEMNKPSSLRHYGLLPVDPPKARKLDRAKPTGKEKANIIAEARRLADEETKPLREKMEDMEKRHEEMVEEMNRMRSTMKAVHQLVLAQDNPRTVLLGFFGGHAGED</sequence>
<dbReference type="Pfam" id="PF03004">
    <property type="entry name" value="Transposase_24"/>
    <property type="match status" value="1"/>
</dbReference>
<dbReference type="Pfam" id="PF23548">
    <property type="entry name" value="Zn_ribbon_FGT1_2"/>
    <property type="match status" value="1"/>
</dbReference>
<feature type="compositionally biased region" description="Polar residues" evidence="1">
    <location>
        <begin position="180"/>
        <end position="194"/>
    </location>
</feature>
<feature type="region of interest" description="Disordered" evidence="1">
    <location>
        <begin position="157"/>
        <end position="283"/>
    </location>
</feature>
<dbReference type="InterPro" id="IPR057025">
    <property type="entry name" value="Znr_FGT1_2"/>
</dbReference>
<accession>A0A833R1E0</accession>
<dbReference type="EMBL" id="SWLB01000007">
    <property type="protein sequence ID" value="KAF3336745.1"/>
    <property type="molecule type" value="Genomic_DNA"/>
</dbReference>
<dbReference type="Pfam" id="PF23547">
    <property type="entry name" value="Zn_ribbon_FGT1_1"/>
    <property type="match status" value="1"/>
</dbReference>
<feature type="region of interest" description="Disordered" evidence="1">
    <location>
        <begin position="331"/>
        <end position="369"/>
    </location>
</feature>
<dbReference type="OrthoDB" id="772075at2759"/>
<gene>
    <name evidence="4" type="ORF">FCM35_KLT19331</name>
</gene>
<organism evidence="4 5">
    <name type="scientific">Carex littledalei</name>
    <dbReference type="NCBI Taxonomy" id="544730"/>
    <lineage>
        <taxon>Eukaryota</taxon>
        <taxon>Viridiplantae</taxon>
        <taxon>Streptophyta</taxon>
        <taxon>Embryophyta</taxon>
        <taxon>Tracheophyta</taxon>
        <taxon>Spermatophyta</taxon>
        <taxon>Magnoliopsida</taxon>
        <taxon>Liliopsida</taxon>
        <taxon>Poales</taxon>
        <taxon>Cyperaceae</taxon>
        <taxon>Cyperoideae</taxon>
        <taxon>Cariceae</taxon>
        <taxon>Carex</taxon>
        <taxon>Carex subgen. Euthyceras</taxon>
    </lineage>
</organism>
<dbReference type="AlphaFoldDB" id="A0A833R1E0"/>
<reference evidence="4" key="1">
    <citation type="submission" date="2020-01" db="EMBL/GenBank/DDBJ databases">
        <title>Genome sequence of Kobresia littledalei, the first chromosome-level genome in the family Cyperaceae.</title>
        <authorList>
            <person name="Qu G."/>
        </authorList>
    </citation>
    <scope>NUCLEOTIDE SEQUENCE</scope>
    <source>
        <strain evidence="4">C.B.Clarke</strain>
        <tissue evidence="4">Leaf</tissue>
    </source>
</reference>
<feature type="domain" description="FORGETTER1 second zinc ribbon" evidence="3">
    <location>
        <begin position="73"/>
        <end position="107"/>
    </location>
</feature>
<protein>
    <submittedName>
        <fullName evidence="4">Plant transposase (Ptta/En/Spm family)</fullName>
    </submittedName>
</protein>
<evidence type="ECO:0000313" key="4">
    <source>
        <dbReference type="EMBL" id="KAF3336745.1"/>
    </source>
</evidence>
<name>A0A833R1E0_9POAL</name>
<evidence type="ECO:0000259" key="3">
    <source>
        <dbReference type="Pfam" id="PF23548"/>
    </source>
</evidence>
<dbReference type="PANTHER" id="PTHR33144">
    <property type="entry name" value="OS10G0409366 PROTEIN-RELATED"/>
    <property type="match status" value="1"/>
</dbReference>
<feature type="compositionally biased region" description="Polar residues" evidence="1">
    <location>
        <begin position="347"/>
        <end position="358"/>
    </location>
</feature>
<evidence type="ECO:0000313" key="5">
    <source>
        <dbReference type="Proteomes" id="UP000623129"/>
    </source>
</evidence>
<keyword evidence="5" id="KW-1185">Reference proteome</keyword>
<evidence type="ECO:0000259" key="2">
    <source>
        <dbReference type="Pfam" id="PF23547"/>
    </source>
</evidence>
<comment type="caution">
    <text evidence="4">The sequence shown here is derived from an EMBL/GenBank/DDBJ whole genome shotgun (WGS) entry which is preliminary data.</text>
</comment>
<feature type="region of interest" description="Disordered" evidence="1">
    <location>
        <begin position="395"/>
        <end position="438"/>
    </location>
</feature>
<feature type="compositionally biased region" description="Polar residues" evidence="1">
    <location>
        <begin position="159"/>
        <end position="171"/>
    </location>
</feature>
<proteinExistence type="predicted"/>
<feature type="domain" description="FORGETTER1 first zinc ribbon" evidence="2">
    <location>
        <begin position="19"/>
        <end position="53"/>
    </location>
</feature>
<dbReference type="PANTHER" id="PTHR33144:SF48">
    <property type="entry name" value="PLANT TRANSPOSASE (PTTA_EN_SPM FAMILY)"/>
    <property type="match status" value="1"/>
</dbReference>
<evidence type="ECO:0000256" key="1">
    <source>
        <dbReference type="SAM" id="MobiDB-lite"/>
    </source>
</evidence>
<dbReference type="InterPro" id="IPR057024">
    <property type="entry name" value="Znr_FGT1_1"/>
</dbReference>
<dbReference type="Proteomes" id="UP000623129">
    <property type="component" value="Unassembled WGS sequence"/>
</dbReference>
<feature type="compositionally biased region" description="Polar residues" evidence="1">
    <location>
        <begin position="266"/>
        <end position="283"/>
    </location>
</feature>